<comment type="similarity">
    <text evidence="1">Belongs to the UPF0149 family.</text>
</comment>
<dbReference type="PATRIC" id="fig|1204738.3.peg.901"/>
<evidence type="ECO:0000313" key="3">
    <source>
        <dbReference type="Proteomes" id="UP000011651"/>
    </source>
</evidence>
<dbReference type="InterPro" id="IPR036255">
    <property type="entry name" value="YgfB-like_sf"/>
</dbReference>
<sequence>MCAVNARASASRTIAATLSPTRPVNTRLLNTMSLIDERQDFSDVADVFLLHGSMQSPAFLDGRLCALLALRDVNAEAWLDEVCQSLGVEQPRDQASAERLLGWRRQTVEALSASDLDYTPLLPDELFSLGEQAQGLKEWTLGFIEVIDEVADNELRERWSQALREAIDDLQALGRIDTDIDDSPENENDLFALTEHARMAAMLLYTEQHPGMPQVEQTDAPVH</sequence>
<dbReference type="EMBL" id="AOPO01000001">
    <property type="protein sequence ID" value="ELY22927.1"/>
    <property type="molecule type" value="Genomic_DNA"/>
</dbReference>
<evidence type="ECO:0000256" key="1">
    <source>
        <dbReference type="ARBA" id="ARBA00038308"/>
    </source>
</evidence>
<evidence type="ECO:0000313" key="2">
    <source>
        <dbReference type="EMBL" id="ELY22927.1"/>
    </source>
</evidence>
<comment type="caution">
    <text evidence="2">The sequence shown here is derived from an EMBL/GenBank/DDBJ whole genome shotgun (WGS) entry which is preliminary data.</text>
</comment>
<protein>
    <submittedName>
        <fullName evidence="2">Uncharacterized protein family UPF0149</fullName>
    </submittedName>
</protein>
<dbReference type="AlphaFoldDB" id="L9UE00"/>
<dbReference type="Gene3D" id="1.20.120.740">
    <property type="entry name" value="YgfB uncharacterised protein family UPF0149, PF03695"/>
    <property type="match status" value="1"/>
</dbReference>
<dbReference type="GO" id="GO:0005829">
    <property type="term" value="C:cytosol"/>
    <property type="evidence" value="ECO:0007669"/>
    <property type="project" value="TreeGrafter"/>
</dbReference>
<reference evidence="2 3" key="1">
    <citation type="journal article" date="2013" name="Genome Announc.">
        <title>Draft Genome of the Marine Gammaproteobacterium Halomonas titanicae.</title>
        <authorList>
            <person name="Sanchez-Porro C."/>
            <person name="de la Haba R.R."/>
            <person name="Cruz-Hernandez N."/>
            <person name="Gonzalez J.M."/>
            <person name="Reyes-Guirao C."/>
            <person name="Navarro-Sampedro L."/>
            <person name="Carballo M."/>
            <person name="Ventosa A."/>
        </authorList>
    </citation>
    <scope>NUCLEOTIDE SEQUENCE [LARGE SCALE GENOMIC DNA]</scope>
    <source>
        <strain evidence="2 3">BH1</strain>
    </source>
</reference>
<gene>
    <name evidence="2" type="ORF">HALTITAN_0609</name>
</gene>
<dbReference type="SUPFAM" id="SSF101327">
    <property type="entry name" value="YgfB-like"/>
    <property type="match status" value="1"/>
</dbReference>
<dbReference type="PANTHER" id="PTHR37528:SF1">
    <property type="entry name" value="UPF0149 PROTEIN YGFB"/>
    <property type="match status" value="1"/>
</dbReference>
<dbReference type="Proteomes" id="UP000011651">
    <property type="component" value="Unassembled WGS sequence"/>
</dbReference>
<dbReference type="PANTHER" id="PTHR37528">
    <property type="entry name" value="UPF0149 PROTEIN YGFB"/>
    <property type="match status" value="1"/>
</dbReference>
<dbReference type="Pfam" id="PF03695">
    <property type="entry name" value="UPF0149"/>
    <property type="match status" value="1"/>
</dbReference>
<name>L9UE00_9GAMM</name>
<dbReference type="InterPro" id="IPR011978">
    <property type="entry name" value="YgfB-like"/>
</dbReference>
<accession>L9UE00</accession>
<proteinExistence type="inferred from homology"/>
<organism evidence="2 3">
    <name type="scientific">Vreelandella titanicae BH1</name>
    <dbReference type="NCBI Taxonomy" id="1204738"/>
    <lineage>
        <taxon>Bacteria</taxon>
        <taxon>Pseudomonadati</taxon>
        <taxon>Pseudomonadota</taxon>
        <taxon>Gammaproteobacteria</taxon>
        <taxon>Oceanospirillales</taxon>
        <taxon>Halomonadaceae</taxon>
        <taxon>Vreelandella</taxon>
    </lineage>
</organism>